<reference evidence="2 3" key="1">
    <citation type="submission" date="2017-07" db="EMBL/GenBank/DDBJ databases">
        <title>Leptospira spp. isolated from tropical soils.</title>
        <authorList>
            <person name="Thibeaux R."/>
            <person name="Iraola G."/>
            <person name="Ferres I."/>
            <person name="Bierque E."/>
            <person name="Girault D."/>
            <person name="Soupe-Gilbert M.-E."/>
            <person name="Picardeau M."/>
            <person name="Goarant C."/>
        </authorList>
    </citation>
    <scope>NUCLEOTIDE SEQUENCE [LARGE SCALE GENOMIC DNA]</scope>
    <source>
        <strain evidence="2 3">FH4-C-A2</strain>
    </source>
</reference>
<sequence length="242" mass="27963">MSVIYLVRHGQANSTGEDYDLLTDRGKEQAFALGKYMASNGDFPDKIISGTMRRHKETAEFFMKGINSVKSDLKVGSDFHSFDANWNEFPSELWKKYAEYLSGTRSEFQRSLLQFSKVRLKGGVRSAALFFKLTEEILSVWRKGDFTPPGIETFANFQSRVDLACETYFQPSNSERTFIFTSGTPISLTLKKMLRQDEDVFTWMPWIWNSSVSMFRWVRGRHIPVSLNFLPHIPAKSDRTLY</sequence>
<dbReference type="Pfam" id="PF00300">
    <property type="entry name" value="His_Phos_1"/>
    <property type="match status" value="2"/>
</dbReference>
<dbReference type="Gene3D" id="3.40.50.1240">
    <property type="entry name" value="Phosphoglycerate mutase-like"/>
    <property type="match status" value="1"/>
</dbReference>
<dbReference type="PANTHER" id="PTHR20935">
    <property type="entry name" value="PHOSPHOGLYCERATE MUTASE-RELATED"/>
    <property type="match status" value="1"/>
</dbReference>
<gene>
    <name evidence="2" type="ORF">CH362_10360</name>
</gene>
<dbReference type="RefSeq" id="WP_100710289.1">
    <property type="nucleotide sequence ID" value="NZ_NPDR01000004.1"/>
</dbReference>
<proteinExistence type="predicted"/>
<dbReference type="Proteomes" id="UP000231926">
    <property type="component" value="Unassembled WGS sequence"/>
</dbReference>
<dbReference type="PANTHER" id="PTHR20935:SF0">
    <property type="entry name" value="SERINE_THREONINE-PROTEIN PHOSPHATASE PGAM5, MITOCHONDRIAL"/>
    <property type="match status" value="1"/>
</dbReference>
<dbReference type="CDD" id="cd07040">
    <property type="entry name" value="HP"/>
    <property type="match status" value="1"/>
</dbReference>
<keyword evidence="3" id="KW-1185">Reference proteome</keyword>
<dbReference type="InterPro" id="IPR013078">
    <property type="entry name" value="His_Pase_superF_clade-1"/>
</dbReference>
<evidence type="ECO:0000313" key="3">
    <source>
        <dbReference type="Proteomes" id="UP000231926"/>
    </source>
</evidence>
<name>A0A2M9YB99_9LEPT</name>
<protein>
    <submittedName>
        <fullName evidence="2">Histidine phosphatase family protein</fullName>
    </submittedName>
</protein>
<keyword evidence="1" id="KW-0378">Hydrolase</keyword>
<organism evidence="2 3">
    <name type="scientific">Leptospira saintgironsiae</name>
    <dbReference type="NCBI Taxonomy" id="2023183"/>
    <lineage>
        <taxon>Bacteria</taxon>
        <taxon>Pseudomonadati</taxon>
        <taxon>Spirochaetota</taxon>
        <taxon>Spirochaetia</taxon>
        <taxon>Leptospirales</taxon>
        <taxon>Leptospiraceae</taxon>
        <taxon>Leptospira</taxon>
    </lineage>
</organism>
<dbReference type="OrthoDB" id="280692at2"/>
<evidence type="ECO:0000256" key="1">
    <source>
        <dbReference type="ARBA" id="ARBA00022801"/>
    </source>
</evidence>
<accession>A0A2M9YB99</accession>
<dbReference type="GO" id="GO:0016787">
    <property type="term" value="F:hydrolase activity"/>
    <property type="evidence" value="ECO:0007669"/>
    <property type="project" value="UniProtKB-KW"/>
</dbReference>
<dbReference type="SUPFAM" id="SSF53254">
    <property type="entry name" value="Phosphoglycerate mutase-like"/>
    <property type="match status" value="1"/>
</dbReference>
<dbReference type="InterPro" id="IPR051021">
    <property type="entry name" value="Mito_Ser/Thr_phosphatase"/>
</dbReference>
<dbReference type="InterPro" id="IPR029033">
    <property type="entry name" value="His_PPase_superfam"/>
</dbReference>
<dbReference type="SMART" id="SM00855">
    <property type="entry name" value="PGAM"/>
    <property type="match status" value="1"/>
</dbReference>
<evidence type="ECO:0000313" key="2">
    <source>
        <dbReference type="EMBL" id="PJZ48844.1"/>
    </source>
</evidence>
<dbReference type="EMBL" id="NPDR01000004">
    <property type="protein sequence ID" value="PJZ48844.1"/>
    <property type="molecule type" value="Genomic_DNA"/>
</dbReference>
<dbReference type="AlphaFoldDB" id="A0A2M9YB99"/>
<comment type="caution">
    <text evidence="2">The sequence shown here is derived from an EMBL/GenBank/DDBJ whole genome shotgun (WGS) entry which is preliminary data.</text>
</comment>